<dbReference type="eggNOG" id="KOG4696">
    <property type="taxonomic scope" value="Eukaryota"/>
</dbReference>
<evidence type="ECO:0000259" key="3">
    <source>
        <dbReference type="Pfam" id="PF07910"/>
    </source>
</evidence>
<sequence>MDDGRAELLSCPFCSFSDSDAYFLTQHVELCHPENGHSPFIAEQQEGSSEAVEGEEGAREYIDCPRGCGEIVLGADLPSHLNLHAAEDIAFEDEEAEVKQFEEMPAEYEDDFDRAPGHSDEEDSLRLHKGLSKVRHRQGGNGKHGFHESTSLSTVQGGKAKRLGRAELGPHAHEKQMPSWLRKMLENGASVIRTNRINRNGLLERHETVENETAGVVPVLIQLCQQDKSVQRAFFCSEKVRHVFKMRMEGGFCGYRNIQMLISHVQDAKKPGHEHFPGKLPTILRLQDLIEQAWDMGFNSSGRVETGGIRGTRKYIGTPEVNNPNNSQFVDLLSDIMQAQALFQSLGIRCEANGFHETKQLRAYDAVLMNVAEYFRQGISLEGSDKVLRTDLPPIYLQHPGHSLTIIGFEVREDGSANLLVFDPMFRTSPAIEKLIGTTVRPSTNPARLMRAYRRGTSYLRKFKAFEMLKLSPMDEPANK</sequence>
<dbReference type="AlphaFoldDB" id="V5FUR3"/>
<gene>
    <name evidence="4" type="ORF">PVAR5_4464</name>
</gene>
<feature type="domain" description="UFSP1/2/DUB catalytic" evidence="3">
    <location>
        <begin position="338"/>
        <end position="469"/>
    </location>
</feature>
<keyword evidence="1" id="KW-0378">Hydrolase</keyword>
<dbReference type="HOGENOM" id="CLU_013053_3_0_1"/>
<feature type="compositionally biased region" description="Basic and acidic residues" evidence="2">
    <location>
        <begin position="164"/>
        <end position="174"/>
    </location>
</feature>
<feature type="domain" description="UFSP1/2/DUB catalytic" evidence="3">
    <location>
        <begin position="230"/>
        <end position="321"/>
    </location>
</feature>
<feature type="region of interest" description="Disordered" evidence="2">
    <location>
        <begin position="135"/>
        <end position="174"/>
    </location>
</feature>
<evidence type="ECO:0000313" key="4">
    <source>
        <dbReference type="EMBL" id="GAD95818.1"/>
    </source>
</evidence>
<dbReference type="Pfam" id="PF07910">
    <property type="entry name" value="Peptidase_C78"/>
    <property type="match status" value="2"/>
</dbReference>
<dbReference type="InterPro" id="IPR012462">
    <property type="entry name" value="UFSP1/2_DUB_cat"/>
</dbReference>
<evidence type="ECO:0000256" key="2">
    <source>
        <dbReference type="SAM" id="MobiDB-lite"/>
    </source>
</evidence>
<dbReference type="EMBL" id="BAUL01000139">
    <property type="protein sequence ID" value="GAD95818.1"/>
    <property type="molecule type" value="Genomic_DNA"/>
</dbReference>
<keyword evidence="5" id="KW-1185">Reference proteome</keyword>
<proteinExistence type="predicted"/>
<dbReference type="InParanoid" id="V5FUR3"/>
<protein>
    <recommendedName>
        <fullName evidence="3">UFSP1/2/DUB catalytic domain-containing protein</fullName>
    </recommendedName>
</protein>
<evidence type="ECO:0000313" key="5">
    <source>
        <dbReference type="Proteomes" id="UP000018001"/>
    </source>
</evidence>
<evidence type="ECO:0000256" key="1">
    <source>
        <dbReference type="ARBA" id="ARBA00022801"/>
    </source>
</evidence>
<dbReference type="Gene3D" id="3.90.70.130">
    <property type="match status" value="1"/>
</dbReference>
<dbReference type="OrthoDB" id="288987at2759"/>
<name>V5FUR3_BYSSN</name>
<reference evidence="5" key="1">
    <citation type="journal article" date="2014" name="Genome Announc.">
        <title>Draft genome sequence of the formaldehyde-resistant fungus Byssochlamys spectabilis No. 5 (anamorph Paecilomyces variotii No. 5) (NBRC109023).</title>
        <authorList>
            <person name="Oka T."/>
            <person name="Ekino K."/>
            <person name="Fukuda K."/>
            <person name="Nomura Y."/>
        </authorList>
    </citation>
    <scope>NUCLEOTIDE SEQUENCE [LARGE SCALE GENOMIC DNA]</scope>
    <source>
        <strain evidence="5">No. 5 / NBRC 109023</strain>
    </source>
</reference>
<organism evidence="4 5">
    <name type="scientific">Byssochlamys spectabilis (strain No. 5 / NBRC 109023)</name>
    <name type="common">Paecilomyces variotii</name>
    <dbReference type="NCBI Taxonomy" id="1356009"/>
    <lineage>
        <taxon>Eukaryota</taxon>
        <taxon>Fungi</taxon>
        <taxon>Dikarya</taxon>
        <taxon>Ascomycota</taxon>
        <taxon>Pezizomycotina</taxon>
        <taxon>Eurotiomycetes</taxon>
        <taxon>Eurotiomycetidae</taxon>
        <taxon>Eurotiales</taxon>
        <taxon>Thermoascaceae</taxon>
        <taxon>Paecilomyces</taxon>
    </lineage>
</organism>
<comment type="caution">
    <text evidence="4">The sequence shown here is derived from an EMBL/GenBank/DDBJ whole genome shotgun (WGS) entry which is preliminary data.</text>
</comment>
<dbReference type="GO" id="GO:0016787">
    <property type="term" value="F:hydrolase activity"/>
    <property type="evidence" value="ECO:0007669"/>
    <property type="project" value="UniProtKB-KW"/>
</dbReference>
<dbReference type="Proteomes" id="UP000018001">
    <property type="component" value="Unassembled WGS sequence"/>
</dbReference>
<accession>V5FUR3</accession>